<dbReference type="SUPFAM" id="SSF53756">
    <property type="entry name" value="UDP-Glycosyltransferase/glycogen phosphorylase"/>
    <property type="match status" value="1"/>
</dbReference>
<dbReference type="Pfam" id="PF00534">
    <property type="entry name" value="Glycos_transf_1"/>
    <property type="match status" value="1"/>
</dbReference>
<dbReference type="AlphaFoldDB" id="A0A7G1G1R8"/>
<sequence length="323" mass="38896">MSKVYQLLDKFRFGGGENVAFNYARILNKLNIENYLIAKNQDNNFINKLKNYKINYKTKLNKINKNDVLIIHTNRNLIKIFIKYFFKINKPKIYYLQHLEYDEKKFKRLSKIINYICNGFIQITPITENLINKYIKIPVIFFQNFNINRYKKEEYEKIKNKIRKELNLKDDDYIAMFSGTFKKGKNLSHILYFAEKNPKIKFLILGDGEERSILKNKTNNIIWLGRVEDVEKYLIASDLYLFTSGKEMMPMALIEAINYNKACLAYNIEVNKYLLNKIQLCKNKEEMNQKIKELYKNKINYFEYKTKYNFDYGIRKMKELLNI</sequence>
<dbReference type="KEGG" id="ocy:OSSY52_03210"/>
<evidence type="ECO:0000256" key="1">
    <source>
        <dbReference type="ARBA" id="ARBA00022676"/>
    </source>
</evidence>
<dbReference type="PANTHER" id="PTHR12526:SF629">
    <property type="entry name" value="TEICHURONIC ACID BIOSYNTHESIS GLYCOSYLTRANSFERASE TUAH-RELATED"/>
    <property type="match status" value="1"/>
</dbReference>
<evidence type="ECO:0000259" key="3">
    <source>
        <dbReference type="Pfam" id="PF00534"/>
    </source>
</evidence>
<reference evidence="4 5" key="1">
    <citation type="submission" date="2018-06" db="EMBL/GenBank/DDBJ databases">
        <title>Genome sequencing of Oceanotoga sp. sy52.</title>
        <authorList>
            <person name="Mori K."/>
        </authorList>
    </citation>
    <scope>NUCLEOTIDE SEQUENCE [LARGE SCALE GENOMIC DNA]</scope>
    <source>
        <strain evidence="5">sy52</strain>
    </source>
</reference>
<feature type="domain" description="Glycosyl transferase family 1" evidence="3">
    <location>
        <begin position="159"/>
        <end position="298"/>
    </location>
</feature>
<dbReference type="Proteomes" id="UP000516361">
    <property type="component" value="Chromosome"/>
</dbReference>
<gene>
    <name evidence="4" type="ORF">OSSY52_03210</name>
</gene>
<keyword evidence="5" id="KW-1185">Reference proteome</keyword>
<dbReference type="RefSeq" id="WP_190615306.1">
    <property type="nucleotide sequence ID" value="NZ_AP018712.1"/>
</dbReference>
<organism evidence="4 5">
    <name type="scientific">Tepiditoga spiralis</name>
    <dbReference type="NCBI Taxonomy" id="2108365"/>
    <lineage>
        <taxon>Bacteria</taxon>
        <taxon>Thermotogati</taxon>
        <taxon>Thermotogota</taxon>
        <taxon>Thermotogae</taxon>
        <taxon>Petrotogales</taxon>
        <taxon>Petrotogaceae</taxon>
        <taxon>Tepiditoga</taxon>
    </lineage>
</organism>
<accession>A0A7G1G1R8</accession>
<evidence type="ECO:0000313" key="5">
    <source>
        <dbReference type="Proteomes" id="UP000516361"/>
    </source>
</evidence>
<dbReference type="InParanoid" id="A0A7G1G1R8"/>
<dbReference type="GO" id="GO:0016757">
    <property type="term" value="F:glycosyltransferase activity"/>
    <property type="evidence" value="ECO:0007669"/>
    <property type="project" value="UniProtKB-KW"/>
</dbReference>
<protein>
    <recommendedName>
        <fullName evidence="3">Glycosyl transferase family 1 domain-containing protein</fullName>
    </recommendedName>
</protein>
<name>A0A7G1G1R8_9BACT</name>
<proteinExistence type="predicted"/>
<keyword evidence="2" id="KW-0808">Transferase</keyword>
<dbReference type="InterPro" id="IPR001296">
    <property type="entry name" value="Glyco_trans_1"/>
</dbReference>
<evidence type="ECO:0000256" key="2">
    <source>
        <dbReference type="ARBA" id="ARBA00022679"/>
    </source>
</evidence>
<keyword evidence="1" id="KW-0328">Glycosyltransferase</keyword>
<dbReference type="Gene3D" id="3.40.50.2000">
    <property type="entry name" value="Glycogen Phosphorylase B"/>
    <property type="match status" value="2"/>
</dbReference>
<dbReference type="PANTHER" id="PTHR12526">
    <property type="entry name" value="GLYCOSYLTRANSFERASE"/>
    <property type="match status" value="1"/>
</dbReference>
<evidence type="ECO:0000313" key="4">
    <source>
        <dbReference type="EMBL" id="BBE30180.1"/>
    </source>
</evidence>
<dbReference type="EMBL" id="AP018712">
    <property type="protein sequence ID" value="BBE30180.1"/>
    <property type="molecule type" value="Genomic_DNA"/>
</dbReference>